<reference evidence="1 2" key="1">
    <citation type="submission" date="2019-06" db="EMBL/GenBank/DDBJ databases">
        <title>WGS assembly of Gossypium darwinii.</title>
        <authorList>
            <person name="Chen Z.J."/>
            <person name="Sreedasyam A."/>
            <person name="Ando A."/>
            <person name="Song Q."/>
            <person name="De L."/>
            <person name="Hulse-Kemp A."/>
            <person name="Ding M."/>
            <person name="Ye W."/>
            <person name="Kirkbride R."/>
            <person name="Jenkins J."/>
            <person name="Plott C."/>
            <person name="Lovell J."/>
            <person name="Lin Y.-M."/>
            <person name="Vaughn R."/>
            <person name="Liu B."/>
            <person name="Li W."/>
            <person name="Simpson S."/>
            <person name="Scheffler B."/>
            <person name="Saski C."/>
            <person name="Grover C."/>
            <person name="Hu G."/>
            <person name="Conover J."/>
            <person name="Carlson J."/>
            <person name="Shu S."/>
            <person name="Boston L."/>
            <person name="Williams M."/>
            <person name="Peterson D."/>
            <person name="Mcgee K."/>
            <person name="Jones D."/>
            <person name="Wendel J."/>
            <person name="Stelly D."/>
            <person name="Grimwood J."/>
            <person name="Schmutz J."/>
        </authorList>
    </citation>
    <scope>NUCLEOTIDE SEQUENCE [LARGE SCALE GENOMIC DNA]</scope>
    <source>
        <strain evidence="1">1808015.09</strain>
    </source>
</reference>
<dbReference type="Proteomes" id="UP000323506">
    <property type="component" value="Chromosome D07"/>
</dbReference>
<keyword evidence="2" id="KW-1185">Reference proteome</keyword>
<accession>A0A5D2C0P9</accession>
<organism evidence="1 2">
    <name type="scientific">Gossypium darwinii</name>
    <name type="common">Darwin's cotton</name>
    <name type="synonym">Gossypium barbadense var. darwinii</name>
    <dbReference type="NCBI Taxonomy" id="34276"/>
    <lineage>
        <taxon>Eukaryota</taxon>
        <taxon>Viridiplantae</taxon>
        <taxon>Streptophyta</taxon>
        <taxon>Embryophyta</taxon>
        <taxon>Tracheophyta</taxon>
        <taxon>Spermatophyta</taxon>
        <taxon>Magnoliopsida</taxon>
        <taxon>eudicotyledons</taxon>
        <taxon>Gunneridae</taxon>
        <taxon>Pentapetalae</taxon>
        <taxon>rosids</taxon>
        <taxon>malvids</taxon>
        <taxon>Malvales</taxon>
        <taxon>Malvaceae</taxon>
        <taxon>Malvoideae</taxon>
        <taxon>Gossypium</taxon>
    </lineage>
</organism>
<proteinExistence type="predicted"/>
<dbReference type="EMBL" id="CM017707">
    <property type="protein sequence ID" value="TYG62220.1"/>
    <property type="molecule type" value="Genomic_DNA"/>
</dbReference>
<protein>
    <submittedName>
        <fullName evidence="1">Uncharacterized protein</fullName>
    </submittedName>
</protein>
<sequence length="96" mass="10800">MFQTQLICSLYNFQTNHPMPASARLPFSVFPLLLLLVNPHTSIAGMALNDWTVDTQHSVTEGGPNYCHIHSYPSFVCYQLPLAAFPITALSWYQVD</sequence>
<dbReference type="AlphaFoldDB" id="A0A5D2C0P9"/>
<name>A0A5D2C0P9_GOSDA</name>
<gene>
    <name evidence="1" type="ORF">ES288_D07G211100v1</name>
</gene>
<evidence type="ECO:0000313" key="1">
    <source>
        <dbReference type="EMBL" id="TYG62220.1"/>
    </source>
</evidence>
<evidence type="ECO:0000313" key="2">
    <source>
        <dbReference type="Proteomes" id="UP000323506"/>
    </source>
</evidence>